<sequence precursor="true">MNVVPFSVRCRVLLAGAMLASLVGCAHGADDPAPLTDYPWEISSVFVAGYPPQLPGGGQAVFSPQGMLLSDACGLFRAHTSFSVIPKQEQHDYVGGDIVLPADAQLWQVTLTDRDTKPYPCAAKNQFYHDAIIDIVNRETVIVRRVDEATLRIYAADAAGGLAVPTVELIADRTPN</sequence>
<dbReference type="RefSeq" id="WP_123926073.1">
    <property type="nucleotide sequence ID" value="NZ_CP033896.1"/>
</dbReference>
<keyword evidence="1" id="KW-0732">Signal</keyword>
<dbReference type="AlphaFoldDB" id="A0A3G6J3X8"/>
<protein>
    <recommendedName>
        <fullName evidence="4">Secreted protein</fullName>
    </recommendedName>
</protein>
<evidence type="ECO:0000313" key="3">
    <source>
        <dbReference type="Proteomes" id="UP000269019"/>
    </source>
</evidence>
<evidence type="ECO:0000256" key="1">
    <source>
        <dbReference type="SAM" id="SignalP"/>
    </source>
</evidence>
<gene>
    <name evidence="2" type="ORF">CCHOA_01735</name>
</gene>
<dbReference type="OrthoDB" id="4412202at2"/>
<feature type="signal peptide" evidence="1">
    <location>
        <begin position="1"/>
        <end position="28"/>
    </location>
</feature>
<keyword evidence="3" id="KW-1185">Reference proteome</keyword>
<organism evidence="2 3">
    <name type="scientific">Corynebacterium choanae</name>
    <dbReference type="NCBI Taxonomy" id="1862358"/>
    <lineage>
        <taxon>Bacteria</taxon>
        <taxon>Bacillati</taxon>
        <taxon>Actinomycetota</taxon>
        <taxon>Actinomycetes</taxon>
        <taxon>Mycobacteriales</taxon>
        <taxon>Corynebacteriaceae</taxon>
        <taxon>Corynebacterium</taxon>
    </lineage>
</organism>
<evidence type="ECO:0000313" key="2">
    <source>
        <dbReference type="EMBL" id="AZA12775.1"/>
    </source>
</evidence>
<name>A0A3G6J3X8_9CORY</name>
<dbReference type="Proteomes" id="UP000269019">
    <property type="component" value="Chromosome"/>
</dbReference>
<proteinExistence type="predicted"/>
<dbReference type="KEGG" id="ccho:CCHOA_01735"/>
<evidence type="ECO:0008006" key="4">
    <source>
        <dbReference type="Google" id="ProtNLM"/>
    </source>
</evidence>
<feature type="chain" id="PRO_5018097717" description="Secreted protein" evidence="1">
    <location>
        <begin position="29"/>
        <end position="176"/>
    </location>
</feature>
<accession>A0A3G6J3X8</accession>
<reference evidence="2 3" key="1">
    <citation type="submission" date="2018-11" db="EMBL/GenBank/DDBJ databases">
        <authorList>
            <person name="Kleinhagauer T."/>
            <person name="Glaeser S.P."/>
            <person name="Spergser J."/>
            <person name="Ruckert C."/>
            <person name="Kaempfer P."/>
            <person name="Busse H.-J."/>
        </authorList>
    </citation>
    <scope>NUCLEOTIDE SEQUENCE [LARGE SCALE GENOMIC DNA]</scope>
    <source>
        <strain evidence="2 3">200CH</strain>
    </source>
</reference>
<dbReference type="EMBL" id="CP033896">
    <property type="protein sequence ID" value="AZA12775.1"/>
    <property type="molecule type" value="Genomic_DNA"/>
</dbReference>